<dbReference type="Gene3D" id="1.10.760.10">
    <property type="entry name" value="Cytochrome c-like domain"/>
    <property type="match status" value="1"/>
</dbReference>
<evidence type="ECO:0000256" key="7">
    <source>
        <dbReference type="SAM" id="SignalP"/>
    </source>
</evidence>
<sequence length="118" mass="12263">MSIDRLALAAVLILCATSAMAQSAGTQAYAQCMACHATSAANGIGPGLQGIVGRASASQPGFRYSPAMKRAKLTWDEKTLDAYLQNPQAVVPGNLMPYSGMADAAQRADLIAYLATLK</sequence>
<protein>
    <submittedName>
        <fullName evidence="9">Cytochrome c2</fullName>
    </submittedName>
</protein>
<feature type="signal peptide" evidence="7">
    <location>
        <begin position="1"/>
        <end position="21"/>
    </location>
</feature>
<evidence type="ECO:0000256" key="6">
    <source>
        <dbReference type="PROSITE-ProRule" id="PRU00433"/>
    </source>
</evidence>
<reference evidence="9 10" key="1">
    <citation type="submission" date="2016-01" db="EMBL/GenBank/DDBJ databases">
        <authorList>
            <person name="Oliw E.H."/>
        </authorList>
    </citation>
    <scope>NUCLEOTIDE SEQUENCE [LARGE SCALE GENOMIC DNA]</scope>
    <source>
        <strain evidence="9">LMG 27134</strain>
    </source>
</reference>
<evidence type="ECO:0000259" key="8">
    <source>
        <dbReference type="PROSITE" id="PS51007"/>
    </source>
</evidence>
<evidence type="ECO:0000256" key="3">
    <source>
        <dbReference type="ARBA" id="ARBA00022723"/>
    </source>
</evidence>
<evidence type="ECO:0000256" key="2">
    <source>
        <dbReference type="ARBA" id="ARBA00022617"/>
    </source>
</evidence>
<dbReference type="PANTHER" id="PTHR11961">
    <property type="entry name" value="CYTOCHROME C"/>
    <property type="match status" value="1"/>
</dbReference>
<feature type="chain" id="PRO_5008501588" evidence="7">
    <location>
        <begin position="22"/>
        <end position="118"/>
    </location>
</feature>
<evidence type="ECO:0000256" key="5">
    <source>
        <dbReference type="ARBA" id="ARBA00023004"/>
    </source>
</evidence>
<accession>A0A158G6I2</accession>
<organism evidence="9 10">
    <name type="scientific">Caballeronia udeis</name>
    <dbReference type="NCBI Taxonomy" id="1232866"/>
    <lineage>
        <taxon>Bacteria</taxon>
        <taxon>Pseudomonadati</taxon>
        <taxon>Pseudomonadota</taxon>
        <taxon>Betaproteobacteria</taxon>
        <taxon>Burkholderiales</taxon>
        <taxon>Burkholderiaceae</taxon>
        <taxon>Caballeronia</taxon>
    </lineage>
</organism>
<dbReference type="GO" id="GO:0046872">
    <property type="term" value="F:metal ion binding"/>
    <property type="evidence" value="ECO:0007669"/>
    <property type="project" value="UniProtKB-KW"/>
</dbReference>
<dbReference type="InterPro" id="IPR009056">
    <property type="entry name" value="Cyt_c-like_dom"/>
</dbReference>
<keyword evidence="1" id="KW-0813">Transport</keyword>
<evidence type="ECO:0000313" key="10">
    <source>
        <dbReference type="Proteomes" id="UP000054683"/>
    </source>
</evidence>
<dbReference type="Proteomes" id="UP000054683">
    <property type="component" value="Unassembled WGS sequence"/>
</dbReference>
<proteinExistence type="predicted"/>
<keyword evidence="2 6" id="KW-0349">Heme</keyword>
<name>A0A158G6I2_9BURK</name>
<keyword evidence="4" id="KW-0249">Electron transport</keyword>
<gene>
    <name evidence="9" type="ORF">AWB69_02113</name>
</gene>
<dbReference type="InterPro" id="IPR002327">
    <property type="entry name" value="Cyt_c_1A/1B"/>
</dbReference>
<evidence type="ECO:0000256" key="1">
    <source>
        <dbReference type="ARBA" id="ARBA00022448"/>
    </source>
</evidence>
<dbReference type="EMBL" id="FCOK02000010">
    <property type="protein sequence ID" value="SAL27493.1"/>
    <property type="molecule type" value="Genomic_DNA"/>
</dbReference>
<evidence type="ECO:0000256" key="4">
    <source>
        <dbReference type="ARBA" id="ARBA00022982"/>
    </source>
</evidence>
<feature type="domain" description="Cytochrome c" evidence="8">
    <location>
        <begin position="20"/>
        <end position="118"/>
    </location>
</feature>
<keyword evidence="5 6" id="KW-0408">Iron</keyword>
<dbReference type="PROSITE" id="PS51007">
    <property type="entry name" value="CYTC"/>
    <property type="match status" value="1"/>
</dbReference>
<dbReference type="GO" id="GO:0020037">
    <property type="term" value="F:heme binding"/>
    <property type="evidence" value="ECO:0007669"/>
    <property type="project" value="InterPro"/>
</dbReference>
<dbReference type="RefSeq" id="WP_062084788.1">
    <property type="nucleotide sequence ID" value="NZ_FCOK02000010.1"/>
</dbReference>
<dbReference type="PRINTS" id="PR00604">
    <property type="entry name" value="CYTCHRMECIAB"/>
</dbReference>
<evidence type="ECO:0000313" key="9">
    <source>
        <dbReference type="EMBL" id="SAL27493.1"/>
    </source>
</evidence>
<dbReference type="OrthoDB" id="9805828at2"/>
<dbReference type="InterPro" id="IPR036909">
    <property type="entry name" value="Cyt_c-like_dom_sf"/>
</dbReference>
<keyword evidence="3 6" id="KW-0479">Metal-binding</keyword>
<dbReference type="GO" id="GO:0009055">
    <property type="term" value="F:electron transfer activity"/>
    <property type="evidence" value="ECO:0007669"/>
    <property type="project" value="InterPro"/>
</dbReference>
<dbReference type="AlphaFoldDB" id="A0A158G6I2"/>
<dbReference type="SUPFAM" id="SSF46626">
    <property type="entry name" value="Cytochrome c"/>
    <property type="match status" value="1"/>
</dbReference>
<keyword evidence="7" id="KW-0732">Signal</keyword>
<dbReference type="Pfam" id="PF00034">
    <property type="entry name" value="Cytochrom_C"/>
    <property type="match status" value="1"/>
</dbReference>